<reference evidence="2" key="1">
    <citation type="submission" date="2023-10" db="EMBL/GenBank/DDBJ databases">
        <authorList>
            <person name="Chen Y."/>
            <person name="Shah S."/>
            <person name="Dougan E. K."/>
            <person name="Thang M."/>
            <person name="Chan C."/>
        </authorList>
    </citation>
    <scope>NUCLEOTIDE SEQUENCE [LARGE SCALE GENOMIC DNA]</scope>
</reference>
<accession>A0ABN9VFS2</accession>
<proteinExistence type="predicted"/>
<organism evidence="2 3">
    <name type="scientific">Prorocentrum cordatum</name>
    <dbReference type="NCBI Taxonomy" id="2364126"/>
    <lineage>
        <taxon>Eukaryota</taxon>
        <taxon>Sar</taxon>
        <taxon>Alveolata</taxon>
        <taxon>Dinophyceae</taxon>
        <taxon>Prorocentrales</taxon>
        <taxon>Prorocentraceae</taxon>
        <taxon>Prorocentrum</taxon>
    </lineage>
</organism>
<dbReference type="EMBL" id="CAUYUJ010017123">
    <property type="protein sequence ID" value="CAK0872020.1"/>
    <property type="molecule type" value="Genomic_DNA"/>
</dbReference>
<feature type="compositionally biased region" description="Basic residues" evidence="1">
    <location>
        <begin position="91"/>
        <end position="105"/>
    </location>
</feature>
<comment type="caution">
    <text evidence="2">The sequence shown here is derived from an EMBL/GenBank/DDBJ whole genome shotgun (WGS) entry which is preliminary data.</text>
</comment>
<dbReference type="Proteomes" id="UP001189429">
    <property type="component" value="Unassembled WGS sequence"/>
</dbReference>
<evidence type="ECO:0000313" key="3">
    <source>
        <dbReference type="Proteomes" id="UP001189429"/>
    </source>
</evidence>
<evidence type="ECO:0000256" key="1">
    <source>
        <dbReference type="SAM" id="MobiDB-lite"/>
    </source>
</evidence>
<feature type="region of interest" description="Disordered" evidence="1">
    <location>
        <begin position="49"/>
        <end position="71"/>
    </location>
</feature>
<protein>
    <submittedName>
        <fullName evidence="2">Uncharacterized protein</fullName>
    </submittedName>
</protein>
<feature type="compositionally biased region" description="Polar residues" evidence="1">
    <location>
        <begin position="110"/>
        <end position="128"/>
    </location>
</feature>
<name>A0ABN9VFS2_9DINO</name>
<evidence type="ECO:0000313" key="2">
    <source>
        <dbReference type="EMBL" id="CAK0872020.1"/>
    </source>
</evidence>
<sequence length="135" mass="14208">MGLGGRLLQGQRRRQAACLRAGGGPSEVSIGGLRTAWWQHRCVVKARAGGPPATAAGRGATSTAPKGVCAGPGMHAVTCAARRALQEQRARGRRGRNRRRPRGLHRASPSAFSTARNVPSGKRPSSTWLPRRAGS</sequence>
<feature type="region of interest" description="Disordered" evidence="1">
    <location>
        <begin position="83"/>
        <end position="135"/>
    </location>
</feature>
<keyword evidence="3" id="KW-1185">Reference proteome</keyword>
<gene>
    <name evidence="2" type="ORF">PCOR1329_LOCUS57610</name>
</gene>
<feature type="compositionally biased region" description="Low complexity" evidence="1">
    <location>
        <begin position="49"/>
        <end position="65"/>
    </location>
</feature>